<evidence type="ECO:0000313" key="1">
    <source>
        <dbReference type="EMBL" id="CAD9235867.1"/>
    </source>
</evidence>
<organism evidence="1">
    <name type="scientific">Compsopogon caeruleus</name>
    <dbReference type="NCBI Taxonomy" id="31354"/>
    <lineage>
        <taxon>Eukaryota</taxon>
        <taxon>Rhodophyta</taxon>
        <taxon>Compsopogonophyceae</taxon>
        <taxon>Compsopogonales</taxon>
        <taxon>Compsopogonaceae</taxon>
        <taxon>Compsopogon</taxon>
    </lineage>
</organism>
<dbReference type="AlphaFoldDB" id="A0A7S1TH18"/>
<name>A0A7S1TH18_9RHOD</name>
<gene>
    <name evidence="1" type="ORF">CCAE0312_LOCUS7959</name>
</gene>
<proteinExistence type="predicted"/>
<protein>
    <recommendedName>
        <fullName evidence="2">Hexosyltransferase</fullName>
    </recommendedName>
</protein>
<sequence length="171" mass="19820">MKRGMLDGACFMNPLFKVRRMDGKSKSKMKFPLVIVLVWVMMMMMMMTVGKEQESMATYSFHVVIFTCLWKRPVLSDFVLGYYARLSDQLWREEGLRLSMFIVGSEGEKSRELATRHGAGYLEYRNEPLGEKHNAGLLGVRDKYPDLDAVVVVRGRLRKWFYLVSSLDQST</sequence>
<evidence type="ECO:0008006" key="2">
    <source>
        <dbReference type="Google" id="ProtNLM"/>
    </source>
</evidence>
<accession>A0A7S1TH18</accession>
<reference evidence="1" key="1">
    <citation type="submission" date="2021-01" db="EMBL/GenBank/DDBJ databases">
        <authorList>
            <person name="Corre E."/>
            <person name="Pelletier E."/>
            <person name="Niang G."/>
            <person name="Scheremetjew M."/>
            <person name="Finn R."/>
            <person name="Kale V."/>
            <person name="Holt S."/>
            <person name="Cochrane G."/>
            <person name="Meng A."/>
            <person name="Brown T."/>
            <person name="Cohen L."/>
        </authorList>
    </citation>
    <scope>NUCLEOTIDE SEQUENCE</scope>
    <source>
        <strain evidence="1">SAG 36.94</strain>
    </source>
</reference>
<dbReference type="EMBL" id="HBGH01014376">
    <property type="protein sequence ID" value="CAD9235867.1"/>
    <property type="molecule type" value="Transcribed_RNA"/>
</dbReference>